<keyword evidence="3" id="KW-1185">Reference proteome</keyword>
<proteinExistence type="predicted"/>
<evidence type="ECO:0000313" key="2">
    <source>
        <dbReference type="EMBL" id="ASN80570.1"/>
    </source>
</evidence>
<reference evidence="2 3" key="1">
    <citation type="submission" date="2017-05" db="EMBL/GenBank/DDBJ databases">
        <title>The complete genome sequence of Deinococcus ficus isolated from the rhizosphere of the Ficus religiosa L. in Taiwan.</title>
        <authorList>
            <person name="Wu K.-M."/>
            <person name="Liao T.-L."/>
            <person name="Liu Y.-M."/>
            <person name="Young C.-C."/>
            <person name="Tsai S.-F."/>
        </authorList>
    </citation>
    <scope>NUCLEOTIDE SEQUENCE [LARGE SCALE GENOMIC DNA]</scope>
    <source>
        <strain evidence="2 3">CC-FR2-10</strain>
    </source>
</reference>
<dbReference type="AlphaFoldDB" id="A0A221SVB6"/>
<accession>A0A221SVB6</accession>
<sequence>MTGSARSVRRVPALLALLAVLLAALGGTLFSLRPARPAAGSPAVTFTQGMIRHHDQAVTMARLIRARPAHRTVRSLALDIELSQTEQVRQMHGWLTLWGQGPGPEMTDAHARTMGMATGAELASLQTLPPATAQAQFLRLMIRHHQGAVAMVDGLPERGLPPEVQRLARQVRASQQGEIATMTGLLKRLGEGAPPVPAAPHHH</sequence>
<dbReference type="PANTHER" id="PTHR36933:SF1">
    <property type="entry name" value="SLL0788 PROTEIN"/>
    <property type="match status" value="1"/>
</dbReference>
<organism evidence="2 3">
    <name type="scientific">Deinococcus ficus</name>
    <dbReference type="NCBI Taxonomy" id="317577"/>
    <lineage>
        <taxon>Bacteria</taxon>
        <taxon>Thermotogati</taxon>
        <taxon>Deinococcota</taxon>
        <taxon>Deinococci</taxon>
        <taxon>Deinococcales</taxon>
        <taxon>Deinococcaceae</taxon>
        <taxon>Deinococcus</taxon>
    </lineage>
</organism>
<dbReference type="Pfam" id="PF03713">
    <property type="entry name" value="DUF305"/>
    <property type="match status" value="1"/>
</dbReference>
<dbReference type="KEGG" id="dfc:DFI_05770"/>
<dbReference type="InterPro" id="IPR005183">
    <property type="entry name" value="DUF305_CopM-like"/>
</dbReference>
<feature type="domain" description="DUF305" evidence="1">
    <location>
        <begin position="44"/>
        <end position="185"/>
    </location>
</feature>
<dbReference type="RefSeq" id="WP_027462474.1">
    <property type="nucleotide sequence ID" value="NZ_CP021081.1"/>
</dbReference>
<dbReference type="InterPro" id="IPR012347">
    <property type="entry name" value="Ferritin-like"/>
</dbReference>
<gene>
    <name evidence="2" type="ORF">DFI_05770</name>
</gene>
<dbReference type="EMBL" id="CP021081">
    <property type="protein sequence ID" value="ASN80570.1"/>
    <property type="molecule type" value="Genomic_DNA"/>
</dbReference>
<dbReference type="STRING" id="317577.GCA_000419625_02777"/>
<dbReference type="Gene3D" id="1.20.1260.10">
    <property type="match status" value="1"/>
</dbReference>
<name>A0A221SVB6_9DEIO</name>
<evidence type="ECO:0000259" key="1">
    <source>
        <dbReference type="Pfam" id="PF03713"/>
    </source>
</evidence>
<dbReference type="PANTHER" id="PTHR36933">
    <property type="entry name" value="SLL0788 PROTEIN"/>
    <property type="match status" value="1"/>
</dbReference>
<protein>
    <submittedName>
        <fullName evidence="2">DUF305 domain-containing protein</fullName>
    </submittedName>
</protein>
<evidence type="ECO:0000313" key="3">
    <source>
        <dbReference type="Proteomes" id="UP000259030"/>
    </source>
</evidence>
<dbReference type="Proteomes" id="UP000259030">
    <property type="component" value="Chromosome"/>
</dbReference>